<keyword evidence="2" id="KW-1185">Reference proteome</keyword>
<evidence type="ECO:0000313" key="1">
    <source>
        <dbReference type="EMBL" id="QTD48785.1"/>
    </source>
</evidence>
<dbReference type="RefSeq" id="WP_237378436.1">
    <property type="nucleotide sequence ID" value="NZ_CP071793.1"/>
</dbReference>
<reference evidence="1" key="1">
    <citation type="submission" date="2021-03" db="EMBL/GenBank/DDBJ databases">
        <title>Acanthopleuribacteraceae sp. M133.</title>
        <authorList>
            <person name="Wang G."/>
        </authorList>
    </citation>
    <scope>NUCLEOTIDE SEQUENCE</scope>
    <source>
        <strain evidence="1">M133</strain>
    </source>
</reference>
<sequence>MSVPNWQDFEVNSEAGHLVQPCLTFELYLWETAAGPLMDFYQKGLELLDGHVAFYNKGKRPAAFKGRATSTVPTWLENPKANQDFYFQLTSEKEGASAATLTLRVKRREEGAMPEAQRTQRAATWNMLYGKQGARITPPLSWVKITLPVDHSLAEGDAFAAWIRDLEVVRALPFLTGFAGFALNAYHWAGSGPLQSEVWHKVSAFCLRHPGFDIPVSGTERLLRFDPAFMDQHQFFTPLVKRANWLNLLGPLQLAALGGRDSVQSALTDAPKVTCHPLDTGMILQAGPAPAIGDVSRRDFLPAYRAVARVLRPIRVDSFGGAGKAFGVEAQDEWLNGFDRDYD</sequence>
<gene>
    <name evidence="1" type="ORF">J3U87_24655</name>
</gene>
<name>A0A8A4TQG1_SULCO</name>
<evidence type="ECO:0000313" key="2">
    <source>
        <dbReference type="Proteomes" id="UP000663929"/>
    </source>
</evidence>
<proteinExistence type="predicted"/>
<dbReference type="EMBL" id="CP071793">
    <property type="protein sequence ID" value="QTD48785.1"/>
    <property type="molecule type" value="Genomic_DNA"/>
</dbReference>
<protein>
    <submittedName>
        <fullName evidence="1">DUF3396 domain-containing protein</fullName>
    </submittedName>
</protein>
<organism evidence="1 2">
    <name type="scientific">Sulfidibacter corallicola</name>
    <dbReference type="NCBI Taxonomy" id="2818388"/>
    <lineage>
        <taxon>Bacteria</taxon>
        <taxon>Pseudomonadati</taxon>
        <taxon>Acidobacteriota</taxon>
        <taxon>Holophagae</taxon>
        <taxon>Acanthopleuribacterales</taxon>
        <taxon>Acanthopleuribacteraceae</taxon>
        <taxon>Sulfidibacter</taxon>
    </lineage>
</organism>
<dbReference type="InterPro" id="IPR021815">
    <property type="entry name" value="TsiV"/>
</dbReference>
<accession>A0A8A4TQG1</accession>
<dbReference type="KEGG" id="scor:J3U87_24655"/>
<dbReference type="Pfam" id="PF11876">
    <property type="entry name" value="TsiV"/>
    <property type="match status" value="1"/>
</dbReference>
<dbReference type="AlphaFoldDB" id="A0A8A4TQG1"/>
<dbReference type="Proteomes" id="UP000663929">
    <property type="component" value="Chromosome"/>
</dbReference>